<sequence length="198" mass="21653">MFMTEKGGSNRFSGRPPGRKRDPSSEGSGPGQGRLTTGRRRRSGSQGPEARVRGVRMIGAFIPSLTGPAFRRRPPLLVRLVMDWESLVGPELGTVSIPRKLGGGVLTVSCCGPMAMELQYAAPQIVERLNGSCGLWGEERLIRLRIVQDFAQLPSSPAPRARQAAPLSLPELEQGDLRAVLERLGGHVLQRRQRRGQR</sequence>
<feature type="region of interest" description="Disordered" evidence="1">
    <location>
        <begin position="1"/>
        <end position="50"/>
    </location>
</feature>
<dbReference type="EMBL" id="SORZ01000002">
    <property type="protein sequence ID" value="TPW34007.1"/>
    <property type="molecule type" value="Genomic_DNA"/>
</dbReference>
<evidence type="ECO:0000313" key="3">
    <source>
        <dbReference type="Proteomes" id="UP000315037"/>
    </source>
</evidence>
<reference evidence="2 3" key="1">
    <citation type="submission" date="2019-03" db="EMBL/GenBank/DDBJ databases">
        <title>The complete genome sequence of Neokomagataea sp. Jb2 NBRC113641.</title>
        <authorList>
            <person name="Chua K.-O."/>
            <person name="Chan K.-G."/>
            <person name="See-Too W.-S."/>
        </authorList>
    </citation>
    <scope>NUCLEOTIDE SEQUENCE [LARGE SCALE GENOMIC DNA]</scope>
    <source>
        <strain evidence="2 3">Jb2</strain>
    </source>
</reference>
<organism evidence="2 3">
    <name type="scientific">Oecophyllibacter saccharovorans</name>
    <dbReference type="NCBI Taxonomy" id="2558360"/>
    <lineage>
        <taxon>Bacteria</taxon>
        <taxon>Pseudomonadati</taxon>
        <taxon>Pseudomonadota</taxon>
        <taxon>Alphaproteobacteria</taxon>
        <taxon>Acetobacterales</taxon>
        <taxon>Acetobacteraceae</taxon>
        <taxon>Oecophyllibacter</taxon>
    </lineage>
</organism>
<protein>
    <submittedName>
        <fullName evidence="2">DUF721 domain-containing protein</fullName>
    </submittedName>
</protein>
<dbReference type="InterPro" id="IPR007922">
    <property type="entry name" value="DciA-like"/>
</dbReference>
<comment type="caution">
    <text evidence="2">The sequence shown here is derived from an EMBL/GenBank/DDBJ whole genome shotgun (WGS) entry which is preliminary data.</text>
</comment>
<dbReference type="Proteomes" id="UP000315037">
    <property type="component" value="Unassembled WGS sequence"/>
</dbReference>
<proteinExistence type="predicted"/>
<keyword evidence="3" id="KW-1185">Reference proteome</keyword>
<name>A0A506UKX7_9PROT</name>
<dbReference type="Pfam" id="PF05258">
    <property type="entry name" value="DciA"/>
    <property type="match status" value="1"/>
</dbReference>
<accession>A0A506UKX7</accession>
<evidence type="ECO:0000313" key="2">
    <source>
        <dbReference type="EMBL" id="TPW34007.1"/>
    </source>
</evidence>
<gene>
    <name evidence="2" type="ORF">E3202_05455</name>
</gene>
<dbReference type="AlphaFoldDB" id="A0A506UKX7"/>
<evidence type="ECO:0000256" key="1">
    <source>
        <dbReference type="SAM" id="MobiDB-lite"/>
    </source>
</evidence>